<sequence length="1271" mass="146282">MVFPSFIRLARLSTRLRQARIQHPCRNQYRKPFFQASFPYLNTSYYYQGLSKRYDFFHRTRWWTKAETGSTSHSQFMGIADGHYGLYFSMYNQECDRKDRQEAYEKYTRRYMTDQLEQGDRTKFKQCMFMSACRHHHHRHRDNRWSSRCKGHRWSHNHSHRHFRRLFHVKLLLLGIAAKFIISKAIKDTQIGLDNLKTATNRLSSLYYAKPAAYFINNGAGFHSSGLSSSHNFSMSPTDGGVFSIGLSKRSFTTASHSHFQQLTKTSQILTPEIKRGLEEEPFETSFLQSQITQITNAFERQSDKKELNIIYPLYQGIKRNELTLPTVELYNIVLKSIIDRPVDNEANVGAIERKLTNLLTVYQDILYANLKPNEETFNLVVNEMLDSTIKCSSVSCANDIDFRETSSKAKEFAQIAFELVESSTKHVSFRSIFDKVVTLSKTYPSIVSDQILEFYVKMVNETNCNEASYYLDVLEFSAFLPQLEAYNEQDAYRIIESTYNKIKNLDSVDEFAVYQSMMNALVYNNQLGNACQLLDNILIDYKDSLQFATRPSKKQVSDLIATFLKAYANQVGVVECLDLLKKFQNVSYLPELPVSFYNFIIVRLQEFPDKYDEMWQLYNRVALRVDFQSTSTIDMMKDANGLCCRDVLLGLAICKGDHERVFQLIKEIMLKEHLIGDDQVFRMALGYLNNGIVNTKSQGEFFNQYYLGLLHQLLLAQSKHYQSSIHINEFVSQFVQYLTIAVPPELANNEVAVASVSNYNVQLLMNSTLPFKAVEEFDLQMDNLYGLSVIARHLLLYSGADEQTLLKVADFEAHLINQFEDVGNHYIQLTNDVAELKTQLKVHFSEIVGNLTTTTAAIEKTCGYLNIPHCEVAEVKISFDQDLSCLLNINYHKGASSFIDLFQKGFTFDIKTWSALLNQNFMNEYLSRINVGSMLDRFWMLECEEETKLALLKRLISFNDEQVNGEILEFVCRGNIFSTDLLMTLFQSSVSVTGDFDFELAYSRNVDMNWIVEYFNYLKQSGKFEEISKCCALIKDKSEEVQLFALEAAFETGTSEFAKVLETSPVSLENPKLIELQIKYDIKSGVRARDILDKNYPSMSPQVVELLSFVKFLDSLQHPRFACNDAAKFVSLEHMASSLLACGNLQQMKTIVDANAIESKHQLVSTMLQMLIDAVPYAPTKSILDRFMLFIKFYKVLQMGCVLPVESFLQVIQLLKVTKSELLPVLTNRMMMTNGEGVGGISDIVNFYFLEVQLFDKESKQLVYNYLETN</sequence>
<dbReference type="Proteomes" id="UP000669133">
    <property type="component" value="Unassembled WGS sequence"/>
</dbReference>
<comment type="caution">
    <text evidence="1">The sequence shown here is derived from an EMBL/GenBank/DDBJ whole genome shotgun (WGS) entry which is preliminary data.</text>
</comment>
<keyword evidence="2" id="KW-1185">Reference proteome</keyword>
<dbReference type="Pfam" id="PF08579">
    <property type="entry name" value="RPM2"/>
    <property type="match status" value="1"/>
</dbReference>
<name>A0A8H7ZH41_9ASCO</name>
<dbReference type="InterPro" id="IPR013888">
    <property type="entry name" value="RNase_P_Rpm2_mt"/>
</dbReference>
<evidence type="ECO:0000313" key="2">
    <source>
        <dbReference type="Proteomes" id="UP000669133"/>
    </source>
</evidence>
<dbReference type="OrthoDB" id="185373at2759"/>
<protein>
    <submittedName>
        <fullName evidence="1">RPM2</fullName>
    </submittedName>
</protein>
<accession>A0A8H7ZH41</accession>
<dbReference type="RefSeq" id="XP_067551063.1">
    <property type="nucleotide sequence ID" value="XM_067689744.1"/>
</dbReference>
<evidence type="ECO:0000313" key="1">
    <source>
        <dbReference type="EMBL" id="KAG5421947.1"/>
    </source>
</evidence>
<proteinExistence type="predicted"/>
<organism evidence="1 2">
    <name type="scientific">Candida metapsilosis</name>
    <dbReference type="NCBI Taxonomy" id="273372"/>
    <lineage>
        <taxon>Eukaryota</taxon>
        <taxon>Fungi</taxon>
        <taxon>Dikarya</taxon>
        <taxon>Ascomycota</taxon>
        <taxon>Saccharomycotina</taxon>
        <taxon>Pichiomycetes</taxon>
        <taxon>Debaryomycetaceae</taxon>
        <taxon>Candida/Lodderomyces clade</taxon>
        <taxon>Candida</taxon>
    </lineage>
</organism>
<dbReference type="AlphaFoldDB" id="A0A8H7ZH41"/>
<gene>
    <name evidence="1" type="ORF">I9W82_001040</name>
</gene>
<dbReference type="GeneID" id="93649669"/>
<dbReference type="EMBL" id="JAEOAQ010000001">
    <property type="protein sequence ID" value="KAG5421947.1"/>
    <property type="molecule type" value="Genomic_DNA"/>
</dbReference>
<reference evidence="1 2" key="1">
    <citation type="submission" date="2020-12" db="EMBL/GenBank/DDBJ databases">
        <title>Effect of drift, selection, and recombination on the evolution of hybrid genomes in Candida yeast pathogens.</title>
        <authorList>
            <person name="Mixao V."/>
            <person name="Ksiezopolska E."/>
            <person name="Saus E."/>
            <person name="Boekhout T."/>
            <person name="Gacser A."/>
            <person name="Gabaldon T."/>
        </authorList>
    </citation>
    <scope>NUCLEOTIDE SEQUENCE [LARGE SCALE GENOMIC DNA]</scope>
    <source>
        <strain evidence="1 2">BP57</strain>
    </source>
</reference>